<proteinExistence type="predicted"/>
<organism evidence="1 2">
    <name type="scientific">Streptomyces filipinensis</name>
    <dbReference type="NCBI Taxonomy" id="66887"/>
    <lineage>
        <taxon>Bacteria</taxon>
        <taxon>Bacillati</taxon>
        <taxon>Actinomycetota</taxon>
        <taxon>Actinomycetes</taxon>
        <taxon>Kitasatosporales</taxon>
        <taxon>Streptomycetaceae</taxon>
        <taxon>Streptomyces</taxon>
    </lineage>
</organism>
<keyword evidence="2" id="KW-1185">Reference proteome</keyword>
<comment type="caution">
    <text evidence="1">The sequence shown here is derived from an EMBL/GenBank/DDBJ whole genome shotgun (WGS) entry which is preliminary data.</text>
</comment>
<dbReference type="Proteomes" id="UP000618795">
    <property type="component" value="Unassembled WGS sequence"/>
</dbReference>
<evidence type="ECO:0000313" key="1">
    <source>
        <dbReference type="EMBL" id="GGV22493.1"/>
    </source>
</evidence>
<gene>
    <name evidence="1" type="ORF">GCM10010260_73520</name>
</gene>
<reference evidence="1" key="1">
    <citation type="journal article" date="2014" name="Int. J. Syst. Evol. Microbiol.">
        <title>Complete genome sequence of Corynebacterium casei LMG S-19264T (=DSM 44701T), isolated from a smear-ripened cheese.</title>
        <authorList>
            <consortium name="US DOE Joint Genome Institute (JGI-PGF)"/>
            <person name="Walter F."/>
            <person name="Albersmeier A."/>
            <person name="Kalinowski J."/>
            <person name="Ruckert C."/>
        </authorList>
    </citation>
    <scope>NUCLEOTIDE SEQUENCE</scope>
    <source>
        <strain evidence="1">JCM 4369</strain>
    </source>
</reference>
<protein>
    <submittedName>
        <fullName evidence="1">Uncharacterized protein</fullName>
    </submittedName>
</protein>
<dbReference type="AlphaFoldDB" id="A0A918IIL6"/>
<name>A0A918IIL6_9ACTN</name>
<evidence type="ECO:0000313" key="2">
    <source>
        <dbReference type="Proteomes" id="UP000618795"/>
    </source>
</evidence>
<reference evidence="1" key="2">
    <citation type="submission" date="2020-09" db="EMBL/GenBank/DDBJ databases">
        <authorList>
            <person name="Sun Q."/>
            <person name="Ohkuma M."/>
        </authorList>
    </citation>
    <scope>NUCLEOTIDE SEQUENCE</scope>
    <source>
        <strain evidence="1">JCM 4369</strain>
    </source>
</reference>
<dbReference type="EMBL" id="BMTD01000024">
    <property type="protein sequence ID" value="GGV22493.1"/>
    <property type="molecule type" value="Genomic_DNA"/>
</dbReference>
<sequence length="58" mass="6016">MQVIDTPGDTVEIGVAVALKGDAKPEVPVAVAVECTFAVRAVHRARERAADADADSLL</sequence>
<accession>A0A918IIL6</accession>